<proteinExistence type="predicted"/>
<name>A0A2A2EEZ3_9BIFI</name>
<dbReference type="OrthoDB" id="9805856at2"/>
<feature type="domain" description="HTH cro/C1-type" evidence="3">
    <location>
        <begin position="10"/>
        <end position="64"/>
    </location>
</feature>
<dbReference type="PROSITE" id="PS50943">
    <property type="entry name" value="HTH_CROC1"/>
    <property type="match status" value="1"/>
</dbReference>
<dbReference type="CDD" id="cd00093">
    <property type="entry name" value="HTH_XRE"/>
    <property type="match status" value="1"/>
</dbReference>
<dbReference type="InterPro" id="IPR010982">
    <property type="entry name" value="Lambda_DNA-bd_dom_sf"/>
</dbReference>
<feature type="transmembrane region" description="Helical" evidence="2">
    <location>
        <begin position="155"/>
        <end position="176"/>
    </location>
</feature>
<sequence>MNQTTIGAFIAARRKARNLTQLQLARKLNITDRAVSKWETGKSMPDASIMLPLCDILGITVNELLSGEELAQEEAEGKADENLLALRRKDERAVRWNRATAIALSALMLVGMLTCLICDLSISGTLTWSLVPVSSILYAWMVVVPEMLMGGKGLYIGLGALTALTIPYLFVLSRLLHVARVLSIGAAVAVPVLVFLWATAFVFRAYGGRRRLIAWGVFCALAALLEIAINLTLSHMLDEPEFGIWDALTIAFLLLASGGCFVRYAVTRGSAAGLPVA</sequence>
<gene>
    <name evidence="4" type="ORF">B1526_1229</name>
</gene>
<accession>A0A2A2EEZ3</accession>
<keyword evidence="1 4" id="KW-0238">DNA-binding</keyword>
<keyword evidence="2" id="KW-1133">Transmembrane helix</keyword>
<dbReference type="SMART" id="SM00530">
    <property type="entry name" value="HTH_XRE"/>
    <property type="match status" value="1"/>
</dbReference>
<evidence type="ECO:0000313" key="4">
    <source>
        <dbReference type="EMBL" id="PAU67506.1"/>
    </source>
</evidence>
<feature type="transmembrane region" description="Helical" evidence="2">
    <location>
        <begin position="99"/>
        <end position="122"/>
    </location>
</feature>
<dbReference type="SUPFAM" id="SSF47413">
    <property type="entry name" value="lambda repressor-like DNA-binding domains"/>
    <property type="match status" value="1"/>
</dbReference>
<dbReference type="Gene3D" id="1.10.260.40">
    <property type="entry name" value="lambda repressor-like DNA-binding domains"/>
    <property type="match status" value="1"/>
</dbReference>
<feature type="transmembrane region" description="Helical" evidence="2">
    <location>
        <begin position="182"/>
        <end position="203"/>
    </location>
</feature>
<dbReference type="Pfam" id="PF01381">
    <property type="entry name" value="HTH_3"/>
    <property type="match status" value="1"/>
</dbReference>
<feature type="transmembrane region" description="Helical" evidence="2">
    <location>
        <begin position="244"/>
        <end position="266"/>
    </location>
</feature>
<dbReference type="RefSeq" id="WP_095615208.1">
    <property type="nucleotide sequence ID" value="NZ_MVOH01000014.1"/>
</dbReference>
<organism evidence="4 5">
    <name type="scientific">Bifidobacterium criceti</name>
    <dbReference type="NCBI Taxonomy" id="1960969"/>
    <lineage>
        <taxon>Bacteria</taxon>
        <taxon>Bacillati</taxon>
        <taxon>Actinomycetota</taxon>
        <taxon>Actinomycetes</taxon>
        <taxon>Bifidobacteriales</taxon>
        <taxon>Bifidobacteriaceae</taxon>
        <taxon>Bifidobacterium</taxon>
    </lineage>
</organism>
<keyword evidence="5" id="KW-1185">Reference proteome</keyword>
<dbReference type="AlphaFoldDB" id="A0A2A2EEZ3"/>
<dbReference type="Proteomes" id="UP000218399">
    <property type="component" value="Unassembled WGS sequence"/>
</dbReference>
<keyword evidence="2" id="KW-0472">Membrane</keyword>
<dbReference type="InterPro" id="IPR001387">
    <property type="entry name" value="Cro/C1-type_HTH"/>
</dbReference>
<dbReference type="EMBL" id="MVOH01000014">
    <property type="protein sequence ID" value="PAU67506.1"/>
    <property type="molecule type" value="Genomic_DNA"/>
</dbReference>
<comment type="caution">
    <text evidence="4">The sequence shown here is derived from an EMBL/GenBank/DDBJ whole genome shotgun (WGS) entry which is preliminary data.</text>
</comment>
<dbReference type="GO" id="GO:0003677">
    <property type="term" value="F:DNA binding"/>
    <property type="evidence" value="ECO:0007669"/>
    <property type="project" value="UniProtKB-KW"/>
</dbReference>
<evidence type="ECO:0000259" key="3">
    <source>
        <dbReference type="PROSITE" id="PS50943"/>
    </source>
</evidence>
<protein>
    <submittedName>
        <fullName evidence="4">DNA-binding protein</fullName>
    </submittedName>
</protein>
<dbReference type="PANTHER" id="PTHR46558">
    <property type="entry name" value="TRACRIPTIONAL REGULATORY PROTEIN-RELATED-RELATED"/>
    <property type="match status" value="1"/>
</dbReference>
<feature type="transmembrane region" description="Helical" evidence="2">
    <location>
        <begin position="128"/>
        <end position="148"/>
    </location>
</feature>
<evidence type="ECO:0000256" key="2">
    <source>
        <dbReference type="SAM" id="Phobius"/>
    </source>
</evidence>
<evidence type="ECO:0000256" key="1">
    <source>
        <dbReference type="ARBA" id="ARBA00023125"/>
    </source>
</evidence>
<dbReference type="PANTHER" id="PTHR46558:SF4">
    <property type="entry name" value="DNA-BIDING PHAGE PROTEIN"/>
    <property type="match status" value="1"/>
</dbReference>
<feature type="transmembrane region" description="Helical" evidence="2">
    <location>
        <begin position="212"/>
        <end position="232"/>
    </location>
</feature>
<evidence type="ECO:0000313" key="5">
    <source>
        <dbReference type="Proteomes" id="UP000218399"/>
    </source>
</evidence>
<keyword evidence="2" id="KW-0812">Transmembrane</keyword>
<reference evidence="4 5" key="1">
    <citation type="journal article" date="2017" name="ISME J.">
        <title>Unveiling bifidobacterial biogeography across the mammalian branch of the tree of life.</title>
        <authorList>
            <person name="Milani C."/>
            <person name="Mangifesta M."/>
            <person name="Mancabelli L."/>
            <person name="Lugli G.A."/>
            <person name="James K."/>
            <person name="Duranti S."/>
            <person name="Turroni F."/>
            <person name="Ferrario C."/>
            <person name="Ossiprandi M.C."/>
            <person name="van Sinderen D."/>
            <person name="Ventura M."/>
        </authorList>
    </citation>
    <scope>NUCLEOTIDE SEQUENCE [LARGE SCALE GENOMIC DNA]</scope>
    <source>
        <strain evidence="5">Ham19E</strain>
    </source>
</reference>